<keyword evidence="1" id="KW-0812">Transmembrane</keyword>
<gene>
    <name evidence="2" type="ORF">SAMN02745121_06750</name>
</gene>
<organism evidence="2 3">
    <name type="scientific">Nannocystis exedens</name>
    <dbReference type="NCBI Taxonomy" id="54"/>
    <lineage>
        <taxon>Bacteria</taxon>
        <taxon>Pseudomonadati</taxon>
        <taxon>Myxococcota</taxon>
        <taxon>Polyangia</taxon>
        <taxon>Nannocystales</taxon>
        <taxon>Nannocystaceae</taxon>
        <taxon>Nannocystis</taxon>
    </lineage>
</organism>
<evidence type="ECO:0000256" key="1">
    <source>
        <dbReference type="SAM" id="Phobius"/>
    </source>
</evidence>
<evidence type="ECO:0000313" key="3">
    <source>
        <dbReference type="Proteomes" id="UP000199400"/>
    </source>
</evidence>
<evidence type="ECO:0000313" key="2">
    <source>
        <dbReference type="EMBL" id="SFF06677.1"/>
    </source>
</evidence>
<keyword evidence="1" id="KW-0472">Membrane</keyword>
<feature type="transmembrane region" description="Helical" evidence="1">
    <location>
        <begin position="46"/>
        <end position="67"/>
    </location>
</feature>
<feature type="transmembrane region" description="Helical" evidence="1">
    <location>
        <begin position="79"/>
        <end position="100"/>
    </location>
</feature>
<keyword evidence="1" id="KW-1133">Transmembrane helix</keyword>
<accession>A0A1I2FPI4</accession>
<sequence>MSKTFSGDRCVPWLYSQAGVRVEGEPKPVAPAVDEVRARVPRKAALGLKFGGMVGLFAAAMALMAGARPAKAEGQPAQAASVRAITGYTLGGLSIASFAVGRRLDRSAPALAVLCAAREAELDDHQLAALAGDARKRLSDASFPEGQVWLISEAPLAPERRAEADALKIRCFAPVQGRIVEV</sequence>
<name>A0A1I2FPI4_9BACT</name>
<dbReference type="EMBL" id="FOMX01000027">
    <property type="protein sequence ID" value="SFF06677.1"/>
    <property type="molecule type" value="Genomic_DNA"/>
</dbReference>
<dbReference type="RefSeq" id="WP_096332226.1">
    <property type="nucleotide sequence ID" value="NZ_FOMX01000027.1"/>
</dbReference>
<keyword evidence="3" id="KW-1185">Reference proteome</keyword>
<proteinExistence type="predicted"/>
<dbReference type="Proteomes" id="UP000199400">
    <property type="component" value="Unassembled WGS sequence"/>
</dbReference>
<protein>
    <submittedName>
        <fullName evidence="2">Uncharacterized protein</fullName>
    </submittedName>
</protein>
<dbReference type="AlphaFoldDB" id="A0A1I2FPI4"/>
<reference evidence="3" key="1">
    <citation type="submission" date="2016-10" db="EMBL/GenBank/DDBJ databases">
        <authorList>
            <person name="Varghese N."/>
            <person name="Submissions S."/>
        </authorList>
    </citation>
    <scope>NUCLEOTIDE SEQUENCE [LARGE SCALE GENOMIC DNA]</scope>
    <source>
        <strain evidence="3">ATCC 25963</strain>
    </source>
</reference>